<dbReference type="InterPro" id="IPR004547">
    <property type="entry name" value="Glucosamine6P_isomerase"/>
</dbReference>
<evidence type="ECO:0000256" key="2">
    <source>
        <dbReference type="ARBA" id="ARBA00023277"/>
    </source>
</evidence>
<dbReference type="SUPFAM" id="SSF100950">
    <property type="entry name" value="NagB/RpiA/CoA transferase-like"/>
    <property type="match status" value="1"/>
</dbReference>
<dbReference type="Proteomes" id="UP000467249">
    <property type="component" value="Chromosome"/>
</dbReference>
<dbReference type="GO" id="GO:0006046">
    <property type="term" value="P:N-acetylglucosamine catabolic process"/>
    <property type="evidence" value="ECO:0007669"/>
    <property type="project" value="TreeGrafter"/>
</dbReference>
<name>A0A6N4W6I7_9MYCO</name>
<gene>
    <name evidence="4" type="primary">nagB_1</name>
    <name evidence="4" type="ORF">MANY_10310</name>
</gene>
<dbReference type="GO" id="GO:0004342">
    <property type="term" value="F:glucosamine-6-phosphate deaminase activity"/>
    <property type="evidence" value="ECO:0007669"/>
    <property type="project" value="InterPro"/>
</dbReference>
<accession>A0A6N4W6I7</accession>
<dbReference type="PROSITE" id="PS01161">
    <property type="entry name" value="GLC_GALNAC_ISOMERASE"/>
    <property type="match status" value="1"/>
</dbReference>
<dbReference type="GO" id="GO:0006043">
    <property type="term" value="P:glucosamine catabolic process"/>
    <property type="evidence" value="ECO:0007669"/>
    <property type="project" value="TreeGrafter"/>
</dbReference>
<dbReference type="InterPro" id="IPR037171">
    <property type="entry name" value="NagB/RpiA_transferase-like"/>
</dbReference>
<dbReference type="InterPro" id="IPR018321">
    <property type="entry name" value="Glucosamine6P_isomerase_CS"/>
</dbReference>
<keyword evidence="1" id="KW-0378">Hydrolase</keyword>
<dbReference type="Gene3D" id="3.40.50.1360">
    <property type="match status" value="1"/>
</dbReference>
<keyword evidence="5" id="KW-1185">Reference proteome</keyword>
<feature type="domain" description="Glucosamine/galactosamine-6-phosphate isomerase" evidence="3">
    <location>
        <begin position="24"/>
        <end position="222"/>
    </location>
</feature>
<reference evidence="4 5" key="1">
    <citation type="journal article" date="2019" name="Emerg. Microbes Infect.">
        <title>Comprehensive subspecies identification of 175 nontuberculous mycobacteria species based on 7547 genomic profiles.</title>
        <authorList>
            <person name="Matsumoto Y."/>
            <person name="Kinjo T."/>
            <person name="Motooka D."/>
            <person name="Nabeya D."/>
            <person name="Jung N."/>
            <person name="Uechi K."/>
            <person name="Horii T."/>
            <person name="Iida T."/>
            <person name="Fujita J."/>
            <person name="Nakamura S."/>
        </authorList>
    </citation>
    <scope>NUCLEOTIDE SEQUENCE [LARGE SCALE GENOMIC DNA]</scope>
    <source>
        <strain evidence="4 5">JCM 30275</strain>
    </source>
</reference>
<evidence type="ECO:0000313" key="4">
    <source>
        <dbReference type="EMBL" id="BBZ75694.1"/>
    </source>
</evidence>
<dbReference type="InterPro" id="IPR006148">
    <property type="entry name" value="Glc/Gal-6P_isomerase"/>
</dbReference>
<dbReference type="KEGG" id="many:MANY_10310"/>
<keyword evidence="2" id="KW-0119">Carbohydrate metabolism</keyword>
<dbReference type="GO" id="GO:0042802">
    <property type="term" value="F:identical protein binding"/>
    <property type="evidence" value="ECO:0007669"/>
    <property type="project" value="TreeGrafter"/>
</dbReference>
<dbReference type="Pfam" id="PF01182">
    <property type="entry name" value="Glucosamine_iso"/>
    <property type="match status" value="1"/>
</dbReference>
<proteinExistence type="predicted"/>
<evidence type="ECO:0000313" key="5">
    <source>
        <dbReference type="Proteomes" id="UP000467249"/>
    </source>
</evidence>
<organism evidence="4 5">
    <name type="scientific">Mycolicibacterium anyangense</name>
    <dbReference type="NCBI Taxonomy" id="1431246"/>
    <lineage>
        <taxon>Bacteria</taxon>
        <taxon>Bacillati</taxon>
        <taxon>Actinomycetota</taxon>
        <taxon>Actinomycetes</taxon>
        <taxon>Mycobacteriales</taxon>
        <taxon>Mycobacteriaceae</taxon>
        <taxon>Mycolicibacterium</taxon>
    </lineage>
</organism>
<evidence type="ECO:0000256" key="1">
    <source>
        <dbReference type="ARBA" id="ARBA00022801"/>
    </source>
</evidence>
<dbReference type="EMBL" id="AP022620">
    <property type="protein sequence ID" value="BBZ75694.1"/>
    <property type="molecule type" value="Genomic_DNA"/>
</dbReference>
<dbReference type="CDD" id="cd01399">
    <property type="entry name" value="GlcN6P_deaminase"/>
    <property type="match status" value="1"/>
</dbReference>
<dbReference type="PANTHER" id="PTHR11280">
    <property type="entry name" value="GLUCOSAMINE-6-PHOSPHATE ISOMERASE"/>
    <property type="match status" value="1"/>
</dbReference>
<dbReference type="GO" id="GO:0019262">
    <property type="term" value="P:N-acetylneuraminate catabolic process"/>
    <property type="evidence" value="ECO:0007669"/>
    <property type="project" value="TreeGrafter"/>
</dbReference>
<dbReference type="AlphaFoldDB" id="A0A6N4W6I7"/>
<sequence length="235" mass="24379">MDEAQFAVLAADELIRRLPAVSPRLGVATGSTPMRLYDELARRSRVGELDLSSAVVVALDEYVGLGPRDAQSYASYVRTRIAEPLGIAPGNVVVPQGDAADPERAAAEFEARITGVGGVDVQIAGIGANGHLGFNEPGSSLESRTRVVLLSDRTRSDNARFFSDGIDGVPRRAITQGLATICRAGSILLLASGTAKAEPLAAALHGPVDVAVPASVLQRHADVTVIADHAAAALL</sequence>
<dbReference type="PANTHER" id="PTHR11280:SF5">
    <property type="entry name" value="GLUCOSAMINE-6-PHOSPHATE ISOMERASE"/>
    <property type="match status" value="1"/>
</dbReference>
<evidence type="ECO:0000259" key="3">
    <source>
        <dbReference type="Pfam" id="PF01182"/>
    </source>
</evidence>
<dbReference type="GO" id="GO:0005737">
    <property type="term" value="C:cytoplasm"/>
    <property type="evidence" value="ECO:0007669"/>
    <property type="project" value="TreeGrafter"/>
</dbReference>
<dbReference type="GO" id="GO:0005975">
    <property type="term" value="P:carbohydrate metabolic process"/>
    <property type="evidence" value="ECO:0007669"/>
    <property type="project" value="InterPro"/>
</dbReference>
<protein>
    <submittedName>
        <fullName evidence="4">Glucosamine-6-phosphate deaminase</fullName>
    </submittedName>
</protein>